<proteinExistence type="predicted"/>
<comment type="caution">
    <text evidence="1">The sequence shown here is derived from an EMBL/GenBank/DDBJ whole genome shotgun (WGS) entry which is preliminary data.</text>
</comment>
<keyword evidence="2" id="KW-1185">Reference proteome</keyword>
<dbReference type="EMBL" id="CM023484">
    <property type="protein sequence ID" value="KAH6933989.1"/>
    <property type="molecule type" value="Genomic_DNA"/>
</dbReference>
<name>A0ACB7SJ95_HYAAI</name>
<organism evidence="1 2">
    <name type="scientific">Hyalomma asiaticum</name>
    <name type="common">Tick</name>
    <dbReference type="NCBI Taxonomy" id="266040"/>
    <lineage>
        <taxon>Eukaryota</taxon>
        <taxon>Metazoa</taxon>
        <taxon>Ecdysozoa</taxon>
        <taxon>Arthropoda</taxon>
        <taxon>Chelicerata</taxon>
        <taxon>Arachnida</taxon>
        <taxon>Acari</taxon>
        <taxon>Parasitiformes</taxon>
        <taxon>Ixodida</taxon>
        <taxon>Ixodoidea</taxon>
        <taxon>Ixodidae</taxon>
        <taxon>Hyalomminae</taxon>
        <taxon>Hyalomma</taxon>
    </lineage>
</organism>
<evidence type="ECO:0000313" key="1">
    <source>
        <dbReference type="EMBL" id="KAH6933989.1"/>
    </source>
</evidence>
<accession>A0ACB7SJ95</accession>
<evidence type="ECO:0000313" key="2">
    <source>
        <dbReference type="Proteomes" id="UP000821845"/>
    </source>
</evidence>
<sequence length="696" mass="76078">MPALPAGSFRNVHVRAPFTAAARHMKTGHVTSEVTQGARETADAFGASAVASDHLMKSKIWGRSCSQDAETVLRISDPNTQDRIVRRAFEVSCWPRIVSGDIVEREGPRIVGPVSSDEKGTAPAYKRNCAVPGLAENACCAVFGKIVIHEQRRDCFVRPVGGLLFDDASRPKLERSKSSCRRRRIVRSRRPSEEGRSKLYTRTSDRVLLRSLSTLESPSLRHRLRSVRRYVMKRPQLVLCGLLFCLLAPSSSSESSNSDNSEGSLHRVPLSALQTSESVAYHVPANPPSITSGGGGSGGGGSHHSLYQPQTTVSPSRRFPAIAMLFPTTLTPFSSPNSSPSHVHHHPPRRYHSAEQYEPVPQRRPPVVTQYGGSELSRPLRREPQHIYGSLSKAQSPYSYAPGSPLDIVDKRPQEVSYDVPPPVVPDTPPRFLYERPLIDHERPTHARPLTSMVDGPQYSDHGRPERPPQIQQQQQQSAPQSLPQQQTTLYGSPKFTSSSQLRSGGQYPQLVTEKPTPSAPQPPPSYVRAVKYSSGGGSSSQSPSSSGGSGSVNGGNGGSSDGADDVYGVPPSPYRHRGGGGGGSRPEISQHQQPESRVPDQEEQPQQPPSRKLHPQAEASPLYARYPKNSQENTRMEDSPSAEKQTPSYQSYPVGLYGSGGSDGGRNTRRRYNLVYIPVDVLKKLLTEAGYRRKK</sequence>
<protein>
    <submittedName>
        <fullName evidence="1">Uncharacterized protein</fullName>
    </submittedName>
</protein>
<reference evidence="1" key="1">
    <citation type="submission" date="2020-05" db="EMBL/GenBank/DDBJ databases">
        <title>Large-scale comparative analyses of tick genomes elucidate their genetic diversity and vector capacities.</title>
        <authorList>
            <person name="Jia N."/>
            <person name="Wang J."/>
            <person name="Shi W."/>
            <person name="Du L."/>
            <person name="Sun Y."/>
            <person name="Zhan W."/>
            <person name="Jiang J."/>
            <person name="Wang Q."/>
            <person name="Zhang B."/>
            <person name="Ji P."/>
            <person name="Sakyi L.B."/>
            <person name="Cui X."/>
            <person name="Yuan T."/>
            <person name="Jiang B."/>
            <person name="Yang W."/>
            <person name="Lam T.T.-Y."/>
            <person name="Chang Q."/>
            <person name="Ding S."/>
            <person name="Wang X."/>
            <person name="Zhu J."/>
            <person name="Ruan X."/>
            <person name="Zhao L."/>
            <person name="Wei J."/>
            <person name="Que T."/>
            <person name="Du C."/>
            <person name="Cheng J."/>
            <person name="Dai P."/>
            <person name="Han X."/>
            <person name="Huang E."/>
            <person name="Gao Y."/>
            <person name="Liu J."/>
            <person name="Shao H."/>
            <person name="Ye R."/>
            <person name="Li L."/>
            <person name="Wei W."/>
            <person name="Wang X."/>
            <person name="Wang C."/>
            <person name="Yang T."/>
            <person name="Huo Q."/>
            <person name="Li W."/>
            <person name="Guo W."/>
            <person name="Chen H."/>
            <person name="Zhou L."/>
            <person name="Ni X."/>
            <person name="Tian J."/>
            <person name="Zhou Y."/>
            <person name="Sheng Y."/>
            <person name="Liu T."/>
            <person name="Pan Y."/>
            <person name="Xia L."/>
            <person name="Li J."/>
            <person name="Zhao F."/>
            <person name="Cao W."/>
        </authorList>
    </citation>
    <scope>NUCLEOTIDE SEQUENCE</scope>
    <source>
        <strain evidence="1">Hyas-2018</strain>
    </source>
</reference>
<gene>
    <name evidence="1" type="ORF">HPB50_019378</name>
</gene>
<dbReference type="Proteomes" id="UP000821845">
    <property type="component" value="Chromosome 4"/>
</dbReference>